<comment type="catalytic activity">
    <reaction evidence="3">
        <text>Hydrolysis of (1-&gt;4)-beta-linkages between N-acetylmuramic acid and N-acetyl-D-glucosamine residues in a peptidoglycan and between N-acetyl-D-glucosamine residues in chitodextrins.</text>
        <dbReference type="EC" id="3.2.1.17"/>
    </reaction>
</comment>
<evidence type="ECO:0000256" key="2">
    <source>
        <dbReference type="ARBA" id="ARBA00022638"/>
    </source>
</evidence>
<dbReference type="PANTHER" id="PTHR37406:SF1">
    <property type="entry name" value="T4-TYPE LYSOZYME 1-RELATED"/>
    <property type="match status" value="1"/>
</dbReference>
<dbReference type="RefSeq" id="WP_331213231.1">
    <property type="nucleotide sequence ID" value="NZ_JAZGQK010000005.1"/>
</dbReference>
<protein>
    <recommendedName>
        <fullName evidence="3">Lysozyme</fullName>
        <ecNumber evidence="3">3.2.1.17</ecNumber>
    </recommendedName>
</protein>
<evidence type="ECO:0000313" key="7">
    <source>
        <dbReference type="Proteomes" id="UP001332243"/>
    </source>
</evidence>
<dbReference type="InterPro" id="IPR052619">
    <property type="entry name" value="Phage_lysozyme-like"/>
</dbReference>
<dbReference type="EC" id="3.2.1.17" evidence="3"/>
<dbReference type="PRINTS" id="PR00684">
    <property type="entry name" value="T4LYSOZYME"/>
</dbReference>
<accession>A0ABU7RNM6</accession>
<evidence type="ECO:0000256" key="3">
    <source>
        <dbReference type="RuleBase" id="RU003788"/>
    </source>
</evidence>
<dbReference type="SUPFAM" id="SSF53955">
    <property type="entry name" value="Lysozyme-like"/>
    <property type="match status" value="1"/>
</dbReference>
<keyword evidence="5" id="KW-0732">Signal</keyword>
<dbReference type="Proteomes" id="UP001332243">
    <property type="component" value="Unassembled WGS sequence"/>
</dbReference>
<dbReference type="GO" id="GO:0016787">
    <property type="term" value="F:hydrolase activity"/>
    <property type="evidence" value="ECO:0007669"/>
    <property type="project" value="UniProtKB-KW"/>
</dbReference>
<dbReference type="InterPro" id="IPR023346">
    <property type="entry name" value="Lysozyme-like_dom_sf"/>
</dbReference>
<feature type="chain" id="PRO_5046198021" description="Lysozyme" evidence="5">
    <location>
        <begin position="31"/>
        <end position="291"/>
    </location>
</feature>
<evidence type="ECO:0000256" key="5">
    <source>
        <dbReference type="SAM" id="SignalP"/>
    </source>
</evidence>
<dbReference type="InterPro" id="IPR001165">
    <property type="entry name" value="T4-type_lysozyme"/>
</dbReference>
<dbReference type="Pfam" id="PF00959">
    <property type="entry name" value="Phage_lysozyme"/>
    <property type="match status" value="1"/>
</dbReference>
<keyword evidence="3" id="KW-0326">Glycosidase</keyword>
<comment type="caution">
    <text evidence="6">The sequence shown here is derived from an EMBL/GenBank/DDBJ whole genome shotgun (WGS) entry which is preliminary data.</text>
</comment>
<dbReference type="InterPro" id="IPR023347">
    <property type="entry name" value="Lysozyme_dom_sf"/>
</dbReference>
<keyword evidence="7" id="KW-1185">Reference proteome</keyword>
<proteinExistence type="inferred from homology"/>
<evidence type="ECO:0000256" key="4">
    <source>
        <dbReference type="SAM" id="MobiDB-lite"/>
    </source>
</evidence>
<dbReference type="Gene3D" id="1.10.530.40">
    <property type="match status" value="1"/>
</dbReference>
<name>A0ABU7RNM6_9ACTN</name>
<gene>
    <name evidence="6" type="ORF">V1633_06295</name>
</gene>
<reference evidence="6 7" key="1">
    <citation type="submission" date="2024-01" db="EMBL/GenBank/DDBJ databases">
        <title>Genome insights into Plantactinospora sonchi sp. nov.</title>
        <authorList>
            <person name="Wang L."/>
        </authorList>
    </citation>
    <scope>NUCLEOTIDE SEQUENCE [LARGE SCALE GENOMIC DNA]</scope>
    <source>
        <strain evidence="6 7">NEAU-QY2</strain>
    </source>
</reference>
<keyword evidence="1 3" id="KW-0929">Antimicrobial</keyword>
<dbReference type="EMBL" id="JAZGQK010000005">
    <property type="protein sequence ID" value="MEE6258102.1"/>
    <property type="molecule type" value="Genomic_DNA"/>
</dbReference>
<sequence>MQTKRSLLAALLFGATVLVPVAVTPSPALAYVVDCAATGGPGPRPGVPGEEPEEQQQGRQMTPEEMRAFVASHESRNGLAGDPRVYVDTMGHPTVGVGFNLDRADARALLTKVGANYDAVRAGTQSLTPHQIATLFEADFMAATATVQRYIYNFDSLTSSRQAVLIDMAFNLGPAGFKGFRNMINAVNVGNWEAAARAMSQSLWATQVGTRAVQDIKLMRQGAMCQPGDAPTAPPPGGSHVNYPGDIWAMPDLSGGTTVSGGSPAPIACRLNHIEVYYEGSWIDIVVVDCY</sequence>
<dbReference type="InterPro" id="IPR002196">
    <property type="entry name" value="Glyco_hydro_24"/>
</dbReference>
<feature type="signal peptide" evidence="5">
    <location>
        <begin position="1"/>
        <end position="30"/>
    </location>
</feature>
<dbReference type="PANTHER" id="PTHR37406">
    <property type="entry name" value="T4-TYPE LYSOZYME 1-RELATED"/>
    <property type="match status" value="1"/>
</dbReference>
<keyword evidence="3 6" id="KW-0378">Hydrolase</keyword>
<feature type="region of interest" description="Disordered" evidence="4">
    <location>
        <begin position="42"/>
        <end position="63"/>
    </location>
</feature>
<comment type="similarity">
    <text evidence="3">Belongs to the glycosyl hydrolase 24 family.</text>
</comment>
<evidence type="ECO:0000313" key="6">
    <source>
        <dbReference type="EMBL" id="MEE6258102.1"/>
    </source>
</evidence>
<keyword evidence="2 3" id="KW-0081">Bacteriolytic enzyme</keyword>
<organism evidence="6 7">
    <name type="scientific">Plantactinospora sonchi</name>
    <dbReference type="NCBI Taxonomy" id="1544735"/>
    <lineage>
        <taxon>Bacteria</taxon>
        <taxon>Bacillati</taxon>
        <taxon>Actinomycetota</taxon>
        <taxon>Actinomycetes</taxon>
        <taxon>Micromonosporales</taxon>
        <taxon>Micromonosporaceae</taxon>
        <taxon>Plantactinospora</taxon>
    </lineage>
</organism>
<evidence type="ECO:0000256" key="1">
    <source>
        <dbReference type="ARBA" id="ARBA00022529"/>
    </source>
</evidence>